<dbReference type="Gene3D" id="3.30.70.20">
    <property type="match status" value="1"/>
</dbReference>
<proteinExistence type="predicted"/>
<evidence type="ECO:0000313" key="1">
    <source>
        <dbReference type="EMBL" id="CAA9551705.1"/>
    </source>
</evidence>
<gene>
    <name evidence="1" type="ORF">AVDCRST_MAG19-888</name>
</gene>
<evidence type="ECO:0008006" key="2">
    <source>
        <dbReference type="Google" id="ProtNLM"/>
    </source>
</evidence>
<name>A0A6J4UMH5_9BACT</name>
<sequence>MTESNPEQGKRGLNVRIDARRCIANGKCTTAAPGIYVLDEETGVAVLENEEIATVAQLFAGARACPTQAIIVEQYGRRVFPQILTPMFGEKPDEDEDAASS</sequence>
<dbReference type="Pfam" id="PF13370">
    <property type="entry name" value="Fer4_13"/>
    <property type="match status" value="1"/>
</dbReference>
<dbReference type="SUPFAM" id="SSF54862">
    <property type="entry name" value="4Fe-4S ferredoxins"/>
    <property type="match status" value="1"/>
</dbReference>
<reference evidence="1" key="1">
    <citation type="submission" date="2020-02" db="EMBL/GenBank/DDBJ databases">
        <authorList>
            <person name="Meier V. D."/>
        </authorList>
    </citation>
    <scope>NUCLEOTIDE SEQUENCE</scope>
    <source>
        <strain evidence="1">AVDCRST_MAG19</strain>
    </source>
</reference>
<accession>A0A6J4UMH5</accession>
<dbReference type="EMBL" id="CADCWL010000035">
    <property type="protein sequence ID" value="CAA9551705.1"/>
    <property type="molecule type" value="Genomic_DNA"/>
</dbReference>
<organism evidence="1">
    <name type="scientific">uncultured Thermomicrobiales bacterium</name>
    <dbReference type="NCBI Taxonomy" id="1645740"/>
    <lineage>
        <taxon>Bacteria</taxon>
        <taxon>Pseudomonadati</taxon>
        <taxon>Thermomicrobiota</taxon>
        <taxon>Thermomicrobia</taxon>
        <taxon>Thermomicrobiales</taxon>
        <taxon>environmental samples</taxon>
    </lineage>
</organism>
<dbReference type="AlphaFoldDB" id="A0A6J4UMH5"/>
<protein>
    <recommendedName>
        <fullName evidence="2">Ferredoxin</fullName>
    </recommendedName>
</protein>